<evidence type="ECO:0000256" key="4">
    <source>
        <dbReference type="ARBA" id="ARBA00022989"/>
    </source>
</evidence>
<comment type="subcellular location">
    <subcellularLocation>
        <location evidence="1">Membrane</location>
        <topology evidence="1">Multi-pass membrane protein</topology>
    </subcellularLocation>
</comment>
<keyword evidence="3 6" id="KW-0812">Transmembrane</keyword>
<keyword evidence="8" id="KW-1185">Reference proteome</keyword>
<dbReference type="PANTHER" id="PTHR43791:SF48">
    <property type="entry name" value="TRANSPORTER, PUTATIVE (AFU_ORTHOLOGUE AFUA_4G01000)-RELATED"/>
    <property type="match status" value="1"/>
</dbReference>
<comment type="caution">
    <text evidence="7">The sequence shown here is derived from an EMBL/GenBank/DDBJ whole genome shotgun (WGS) entry which is preliminary data.</text>
</comment>
<dbReference type="PANTHER" id="PTHR43791">
    <property type="entry name" value="PERMEASE-RELATED"/>
    <property type="match status" value="1"/>
</dbReference>
<proteinExistence type="predicted"/>
<dbReference type="AlphaFoldDB" id="I2FTP2"/>
<organism evidence="7 8">
    <name type="scientific">Ustilago hordei</name>
    <name type="common">Barley covered smut fungus</name>
    <dbReference type="NCBI Taxonomy" id="120017"/>
    <lineage>
        <taxon>Eukaryota</taxon>
        <taxon>Fungi</taxon>
        <taxon>Dikarya</taxon>
        <taxon>Basidiomycota</taxon>
        <taxon>Ustilaginomycotina</taxon>
        <taxon>Ustilaginomycetes</taxon>
        <taxon>Ustilaginales</taxon>
        <taxon>Ustilaginaceae</taxon>
        <taxon>Ustilago</taxon>
    </lineage>
</organism>
<evidence type="ECO:0000313" key="7">
    <source>
        <dbReference type="EMBL" id="CCF50285.1"/>
    </source>
</evidence>
<feature type="transmembrane region" description="Helical" evidence="6">
    <location>
        <begin position="155"/>
        <end position="179"/>
    </location>
</feature>
<dbReference type="STRING" id="1128400.I2FTP2"/>
<dbReference type="HOGENOM" id="CLU_1284125_0_0_1"/>
<evidence type="ECO:0000256" key="2">
    <source>
        <dbReference type="ARBA" id="ARBA00022448"/>
    </source>
</evidence>
<dbReference type="eggNOG" id="KOG2533">
    <property type="taxonomic scope" value="Eukaryota"/>
</dbReference>
<dbReference type="GO" id="GO:0022857">
    <property type="term" value="F:transmembrane transporter activity"/>
    <property type="evidence" value="ECO:0007669"/>
    <property type="project" value="TreeGrafter"/>
</dbReference>
<evidence type="ECO:0000256" key="1">
    <source>
        <dbReference type="ARBA" id="ARBA00004141"/>
    </source>
</evidence>
<evidence type="ECO:0000313" key="8">
    <source>
        <dbReference type="Proteomes" id="UP000006174"/>
    </source>
</evidence>
<evidence type="ECO:0000256" key="3">
    <source>
        <dbReference type="ARBA" id="ARBA00022692"/>
    </source>
</evidence>
<evidence type="ECO:0000256" key="5">
    <source>
        <dbReference type="ARBA" id="ARBA00023136"/>
    </source>
</evidence>
<sequence length="215" mass="23437">MMVVKRKKNNFWRWYKKDELVFRLSLYLVTTPSAGAFGGLLANGILKIPHIGEVKSWEMNFLIEGLITIIVAIIGYFTLTDLIHTSRWLTDAEKAFLQVCLKSKLVVPPNVAGAIATLAFAYCSAKFKIRSVFTISGAITMCIGYAMFLGSKNLYVCYAASFFATSGAFTQGALLPAYAAVNANKDSERTGAIAVTVSPCSMAMLASICRRVSEA</sequence>
<gene>
    <name evidence="7" type="ORF">UHOR_14349</name>
</gene>
<dbReference type="EMBL" id="CAGI01000153">
    <property type="protein sequence ID" value="CCF50285.1"/>
    <property type="molecule type" value="Genomic_DNA"/>
</dbReference>
<dbReference type="InterPro" id="IPR036259">
    <property type="entry name" value="MFS_trans_sf"/>
</dbReference>
<reference evidence="7 8" key="1">
    <citation type="journal article" date="2012" name="Plant Cell">
        <title>Genome comparison of barley and maize smut fungi reveals targeted loss of RNA silencing components and species-specific presence of transposable elements.</title>
        <authorList>
            <person name="Laurie J.D."/>
            <person name="Ali S."/>
            <person name="Linning R."/>
            <person name="Mannhaupt G."/>
            <person name="Wong P."/>
            <person name="Gueldener U."/>
            <person name="Muensterkoetter M."/>
            <person name="Moore R."/>
            <person name="Kahmann R."/>
            <person name="Bakkeren G."/>
            <person name="Schirawski J."/>
        </authorList>
    </citation>
    <scope>NUCLEOTIDE SEQUENCE [LARGE SCALE GENOMIC DNA]</scope>
    <source>
        <strain evidence="8">Uh4875-4</strain>
    </source>
</reference>
<dbReference type="GO" id="GO:0016020">
    <property type="term" value="C:membrane"/>
    <property type="evidence" value="ECO:0007669"/>
    <property type="project" value="UniProtKB-SubCell"/>
</dbReference>
<keyword evidence="4 6" id="KW-1133">Transmembrane helix</keyword>
<dbReference type="SUPFAM" id="SSF103473">
    <property type="entry name" value="MFS general substrate transporter"/>
    <property type="match status" value="1"/>
</dbReference>
<feature type="transmembrane region" description="Helical" evidence="6">
    <location>
        <begin position="61"/>
        <end position="84"/>
    </location>
</feature>
<keyword evidence="2" id="KW-0813">Transport</keyword>
<accession>I2FTP2</accession>
<name>I2FTP2_USTHO</name>
<keyword evidence="5 6" id="KW-0472">Membrane</keyword>
<protein>
    <submittedName>
        <fullName evidence="7">Uncharacterized protein</fullName>
    </submittedName>
</protein>
<dbReference type="Gene3D" id="1.20.1250.20">
    <property type="entry name" value="MFS general substrate transporter like domains"/>
    <property type="match status" value="1"/>
</dbReference>
<dbReference type="OrthoDB" id="2962993at2759"/>
<evidence type="ECO:0000256" key="6">
    <source>
        <dbReference type="SAM" id="Phobius"/>
    </source>
</evidence>
<feature type="transmembrane region" description="Helical" evidence="6">
    <location>
        <begin position="129"/>
        <end position="148"/>
    </location>
</feature>
<dbReference type="Proteomes" id="UP000006174">
    <property type="component" value="Unassembled WGS sequence"/>
</dbReference>
<feature type="transmembrane region" description="Helical" evidence="6">
    <location>
        <begin position="20"/>
        <end position="41"/>
    </location>
</feature>